<feature type="transmembrane region" description="Helical" evidence="6">
    <location>
        <begin position="221"/>
        <end position="238"/>
    </location>
</feature>
<comment type="subcellular location">
    <subcellularLocation>
        <location evidence="1">Membrane</location>
        <topology evidence="1">Multi-pass membrane protein</topology>
    </subcellularLocation>
</comment>
<feature type="transmembrane region" description="Helical" evidence="6">
    <location>
        <begin position="35"/>
        <end position="53"/>
    </location>
</feature>
<evidence type="ECO:0000313" key="7">
    <source>
        <dbReference type="EMBL" id="MDU9693544.1"/>
    </source>
</evidence>
<dbReference type="AlphaFoldDB" id="A0AAX6NDG9"/>
<proteinExistence type="inferred from homology"/>
<dbReference type="EMBL" id="JAPTGD010000002">
    <property type="protein sequence ID" value="MDU9693544.1"/>
    <property type="molecule type" value="Genomic_DNA"/>
</dbReference>
<feature type="transmembrane region" description="Helical" evidence="6">
    <location>
        <begin position="244"/>
        <end position="273"/>
    </location>
</feature>
<feature type="transmembrane region" description="Helical" evidence="6">
    <location>
        <begin position="280"/>
        <end position="298"/>
    </location>
</feature>
<dbReference type="GO" id="GO:0016020">
    <property type="term" value="C:membrane"/>
    <property type="evidence" value="ECO:0007669"/>
    <property type="project" value="UniProtKB-SubCell"/>
</dbReference>
<feature type="transmembrane region" description="Helical" evidence="6">
    <location>
        <begin position="165"/>
        <end position="183"/>
    </location>
</feature>
<feature type="transmembrane region" description="Helical" evidence="6">
    <location>
        <begin position="318"/>
        <end position="340"/>
    </location>
</feature>
<dbReference type="PANTHER" id="PTHR21716">
    <property type="entry name" value="TRANSMEMBRANE PROTEIN"/>
    <property type="match status" value="1"/>
</dbReference>
<keyword evidence="4 6" id="KW-1133">Transmembrane helix</keyword>
<evidence type="ECO:0000313" key="8">
    <source>
        <dbReference type="Proteomes" id="UP001269400"/>
    </source>
</evidence>
<reference evidence="7" key="1">
    <citation type="journal article" date="2022" name="J Environ Chem Eng">
        <title>Biodegradation of petroleum oil using a constructed nonpathogenic and heavy metal-tolerant bacterial consortium isolated from marine sponges.</title>
        <authorList>
            <person name="Dechsakulwatana C."/>
            <person name="Rungsihiranrut A."/>
            <person name="Muangchinda C."/>
            <person name="Ningthoujam R."/>
            <person name="Klankeo P."/>
            <person name="Pinyakong O."/>
        </authorList>
    </citation>
    <scope>NUCLEOTIDE SEQUENCE</scope>
    <source>
        <strain evidence="7">TL01-2</strain>
    </source>
</reference>
<dbReference type="GO" id="GO:0055085">
    <property type="term" value="P:transmembrane transport"/>
    <property type="evidence" value="ECO:0007669"/>
    <property type="project" value="TreeGrafter"/>
</dbReference>
<gene>
    <name evidence="7" type="primary">ytvI</name>
    <name evidence="7" type="ORF">O0Q50_20420</name>
</gene>
<keyword evidence="3 6" id="KW-0812">Transmembrane</keyword>
<dbReference type="RefSeq" id="WP_316910769.1">
    <property type="nucleotide sequence ID" value="NZ_JAPTGD010000002.1"/>
</dbReference>
<evidence type="ECO:0000256" key="1">
    <source>
        <dbReference type="ARBA" id="ARBA00004141"/>
    </source>
</evidence>
<evidence type="ECO:0000256" key="6">
    <source>
        <dbReference type="SAM" id="Phobius"/>
    </source>
</evidence>
<sequence length="365" mass="40816">MIHYLKDHWKKILNIGLFIVALFIFFYLLKLSFLYAAPIYFALAFYAIYRPFINWLNKKGMSYKLATGISVTVISLIMVGLVASLGTLLFFQVQNVAHNLPKWTTSIESSIHSYINSLKSQINQVPDSVTENAKEQLSSVGGKVGEWTYGLVTALFTNVSLITKVLTQIVIGYVLSIFLAFEWPRIQRFLSKSVPTNIKKFTTSVFGDTAKGIGSFIKAQLVLLTFTFVIVCVALLILRVENALLLSVISGIFDVLPLLGVSTLFVPWIIYLFVIGKTTLAIELTVLWVIIIAFRQVMEPRLTGNSLGISPFLMLAGMVVSVAVLGFIGIILAPVILIIIKSLWEKGYFHLWLFKEAANKKIHTH</sequence>
<dbReference type="Pfam" id="PF01594">
    <property type="entry name" value="AI-2E_transport"/>
    <property type="match status" value="1"/>
</dbReference>
<evidence type="ECO:0000256" key="4">
    <source>
        <dbReference type="ARBA" id="ARBA00022989"/>
    </source>
</evidence>
<evidence type="ECO:0000256" key="3">
    <source>
        <dbReference type="ARBA" id="ARBA00022692"/>
    </source>
</evidence>
<organism evidence="7 8">
    <name type="scientific">Priestia aryabhattai</name>
    <name type="common">Bacillus aryabhattai</name>
    <dbReference type="NCBI Taxonomy" id="412384"/>
    <lineage>
        <taxon>Bacteria</taxon>
        <taxon>Bacillati</taxon>
        <taxon>Bacillota</taxon>
        <taxon>Bacilli</taxon>
        <taxon>Bacillales</taxon>
        <taxon>Bacillaceae</taxon>
        <taxon>Priestia</taxon>
    </lineage>
</organism>
<comment type="similarity">
    <text evidence="2">Belongs to the autoinducer-2 exporter (AI-2E) (TC 2.A.86) family.</text>
</comment>
<comment type="caution">
    <text evidence="7">The sequence shown here is derived from an EMBL/GenBank/DDBJ whole genome shotgun (WGS) entry which is preliminary data.</text>
</comment>
<keyword evidence="5 6" id="KW-0472">Membrane</keyword>
<dbReference type="PANTHER" id="PTHR21716:SF68">
    <property type="entry name" value="TRANSPORT PROTEIN YTVI-RELATED"/>
    <property type="match status" value="1"/>
</dbReference>
<feature type="transmembrane region" description="Helical" evidence="6">
    <location>
        <begin position="12"/>
        <end position="29"/>
    </location>
</feature>
<dbReference type="InterPro" id="IPR014227">
    <property type="entry name" value="YtvI-like"/>
</dbReference>
<name>A0AAX6NDG9_PRIAR</name>
<evidence type="ECO:0000256" key="5">
    <source>
        <dbReference type="ARBA" id="ARBA00023136"/>
    </source>
</evidence>
<dbReference type="Proteomes" id="UP001269400">
    <property type="component" value="Unassembled WGS sequence"/>
</dbReference>
<dbReference type="NCBIfam" id="TIGR02872">
    <property type="entry name" value="spore_ytvI"/>
    <property type="match status" value="1"/>
</dbReference>
<protein>
    <submittedName>
        <fullName evidence="7">Sporulation integral membrane protein YtvI</fullName>
    </submittedName>
</protein>
<dbReference type="InterPro" id="IPR002549">
    <property type="entry name" value="AI-2E-like"/>
</dbReference>
<evidence type="ECO:0000256" key="2">
    <source>
        <dbReference type="ARBA" id="ARBA00009773"/>
    </source>
</evidence>
<feature type="transmembrane region" description="Helical" evidence="6">
    <location>
        <begin position="65"/>
        <end position="91"/>
    </location>
</feature>
<accession>A0AAX6NDG9</accession>
<reference evidence="7" key="2">
    <citation type="submission" date="2022-12" db="EMBL/GenBank/DDBJ databases">
        <authorList>
            <person name="Dechsakulwatana C."/>
            <person name="Rungsihiranrut A."/>
            <person name="Muangchinda C."/>
            <person name="Ningthoujam R."/>
            <person name="Klankeo P."/>
            <person name="Pinyakong O."/>
        </authorList>
    </citation>
    <scope>NUCLEOTIDE SEQUENCE</scope>
    <source>
        <strain evidence="7">TL01-2</strain>
    </source>
</reference>